<keyword evidence="4" id="KW-1185">Reference proteome</keyword>
<gene>
    <name evidence="3" type="ORF">L1892_21355</name>
</gene>
<comment type="caution">
    <text evidence="3">The sequence shown here is derived from an EMBL/GenBank/DDBJ whole genome shotgun (WGS) entry which is preliminary data.</text>
</comment>
<dbReference type="Pfam" id="PF01844">
    <property type="entry name" value="HNH"/>
    <property type="match status" value="1"/>
</dbReference>
<evidence type="ECO:0000256" key="1">
    <source>
        <dbReference type="SAM" id="MobiDB-lite"/>
    </source>
</evidence>
<accession>A0ABS9DSX3</accession>
<feature type="domain" description="HNH nuclease" evidence="2">
    <location>
        <begin position="17"/>
        <end position="69"/>
    </location>
</feature>
<evidence type="ECO:0000259" key="2">
    <source>
        <dbReference type="SMART" id="SM00507"/>
    </source>
</evidence>
<dbReference type="CDD" id="cd00085">
    <property type="entry name" value="HNHc"/>
    <property type="match status" value="1"/>
</dbReference>
<dbReference type="GO" id="GO:0004519">
    <property type="term" value="F:endonuclease activity"/>
    <property type="evidence" value="ECO:0007669"/>
    <property type="project" value="UniProtKB-KW"/>
</dbReference>
<keyword evidence="3" id="KW-0255">Endonuclease</keyword>
<dbReference type="Proteomes" id="UP001108089">
    <property type="component" value="Unassembled WGS sequence"/>
</dbReference>
<feature type="compositionally biased region" description="Basic residues" evidence="1">
    <location>
        <begin position="80"/>
        <end position="89"/>
    </location>
</feature>
<name>A0ABS9DSX3_9ACTN</name>
<dbReference type="InterPro" id="IPR002711">
    <property type="entry name" value="HNH"/>
</dbReference>
<protein>
    <submittedName>
        <fullName evidence="3">HNH endonuclease</fullName>
    </submittedName>
</protein>
<dbReference type="Gene3D" id="1.10.30.50">
    <property type="match status" value="1"/>
</dbReference>
<keyword evidence="3" id="KW-0540">Nuclease</keyword>
<sequence length="95" mass="10533">MWVNGGASRTSSPQWRKIRRRLIAEDNRCALCGADGREVLLEADHIVPVAQGGDDSLGNARLLCQPCHRPKTAREAAYGRHGRRTRAPRQHPGLI</sequence>
<evidence type="ECO:0000313" key="3">
    <source>
        <dbReference type="EMBL" id="MCF3940923.1"/>
    </source>
</evidence>
<dbReference type="SMART" id="SM00507">
    <property type="entry name" value="HNHc"/>
    <property type="match status" value="1"/>
</dbReference>
<evidence type="ECO:0000313" key="4">
    <source>
        <dbReference type="Proteomes" id="UP001108089"/>
    </source>
</evidence>
<dbReference type="EMBL" id="JAKGCU010000028">
    <property type="protein sequence ID" value="MCF3940923.1"/>
    <property type="molecule type" value="Genomic_DNA"/>
</dbReference>
<keyword evidence="3" id="KW-0378">Hydrolase</keyword>
<feature type="region of interest" description="Disordered" evidence="1">
    <location>
        <begin position="73"/>
        <end position="95"/>
    </location>
</feature>
<reference evidence="3" key="1">
    <citation type="submission" date="2022-01" db="EMBL/GenBank/DDBJ databases">
        <title>Gordonia xiamenensis sp. nov., isolated from surface seawater in Xiamen.</title>
        <authorList>
            <person name="He Y.F."/>
        </authorList>
    </citation>
    <scope>NUCLEOTIDE SEQUENCE</scope>
    <source>
        <strain evidence="3">GW1C4-4</strain>
    </source>
</reference>
<dbReference type="InterPro" id="IPR003615">
    <property type="entry name" value="HNH_nuc"/>
</dbReference>
<organism evidence="3 4">
    <name type="scientific">Gordonia tangerina</name>
    <dbReference type="NCBI Taxonomy" id="2911060"/>
    <lineage>
        <taxon>Bacteria</taxon>
        <taxon>Bacillati</taxon>
        <taxon>Actinomycetota</taxon>
        <taxon>Actinomycetes</taxon>
        <taxon>Mycobacteriales</taxon>
        <taxon>Gordoniaceae</taxon>
        <taxon>Gordonia</taxon>
    </lineage>
</organism>
<proteinExistence type="predicted"/>